<dbReference type="InterPro" id="IPR000515">
    <property type="entry name" value="MetI-like"/>
</dbReference>
<keyword evidence="4" id="KW-0997">Cell inner membrane</keyword>
<protein>
    <submittedName>
        <fullName evidence="12">Nitrate/nitrite transport system permease protein</fullName>
    </submittedName>
</protein>
<organism evidence="12 13">
    <name type="scientific">Micromonospora palomenae</name>
    <dbReference type="NCBI Taxonomy" id="1461247"/>
    <lineage>
        <taxon>Bacteria</taxon>
        <taxon>Bacillati</taxon>
        <taxon>Actinomycetota</taxon>
        <taxon>Actinomycetes</taxon>
        <taxon>Micromonosporales</taxon>
        <taxon>Micromonosporaceae</taxon>
        <taxon>Micromonospora</taxon>
    </lineage>
</organism>
<dbReference type="GO" id="GO:0042918">
    <property type="term" value="P:alkanesulfonate transmembrane transport"/>
    <property type="evidence" value="ECO:0007669"/>
    <property type="project" value="UniProtKB-ARBA"/>
</dbReference>
<keyword evidence="3" id="KW-1003">Cell membrane</keyword>
<evidence type="ECO:0000256" key="7">
    <source>
        <dbReference type="ARBA" id="ARBA00023065"/>
    </source>
</evidence>
<dbReference type="PANTHER" id="PTHR30151:SF7">
    <property type="entry name" value="NITRATE IMPORT PERMEASE PROTEIN NRTB"/>
    <property type="match status" value="1"/>
</dbReference>
<gene>
    <name evidence="12" type="ORF">FHX75_15105</name>
</gene>
<evidence type="ECO:0000256" key="6">
    <source>
        <dbReference type="ARBA" id="ARBA00022989"/>
    </source>
</evidence>
<dbReference type="PANTHER" id="PTHR30151">
    <property type="entry name" value="ALKANE SULFONATE ABC TRANSPORTER-RELATED, MEMBRANE SUBUNIT"/>
    <property type="match status" value="1"/>
</dbReference>
<dbReference type="InterPro" id="IPR035906">
    <property type="entry name" value="MetI-like_sf"/>
</dbReference>
<feature type="compositionally biased region" description="Low complexity" evidence="10">
    <location>
        <begin position="1"/>
        <end position="15"/>
    </location>
</feature>
<evidence type="ECO:0000313" key="13">
    <source>
        <dbReference type="Proteomes" id="UP000319927"/>
    </source>
</evidence>
<feature type="domain" description="ABC transmembrane type-1" evidence="11">
    <location>
        <begin position="140"/>
        <end position="320"/>
    </location>
</feature>
<reference evidence="12 13" key="1">
    <citation type="submission" date="2019-06" db="EMBL/GenBank/DDBJ databases">
        <title>Sequencing the genomes of 1000 actinobacteria strains.</title>
        <authorList>
            <person name="Klenk H.-P."/>
        </authorList>
    </citation>
    <scope>NUCLEOTIDE SEQUENCE [LARGE SCALE GENOMIC DNA]</scope>
    <source>
        <strain evidence="12 13">DSM 102131</strain>
    </source>
</reference>
<dbReference type="GO" id="GO:0006811">
    <property type="term" value="P:monoatomic ion transport"/>
    <property type="evidence" value="ECO:0007669"/>
    <property type="project" value="UniProtKB-KW"/>
</dbReference>
<name>A0A561VHD3_9ACTN</name>
<dbReference type="Proteomes" id="UP000319927">
    <property type="component" value="Unassembled WGS sequence"/>
</dbReference>
<dbReference type="InterPro" id="IPR005889">
    <property type="entry name" value="NtrB"/>
</dbReference>
<feature type="compositionally biased region" description="Polar residues" evidence="10">
    <location>
        <begin position="16"/>
        <end position="27"/>
    </location>
</feature>
<accession>A0A561VHD3</accession>
<keyword evidence="6 9" id="KW-1133">Transmembrane helix</keyword>
<evidence type="ECO:0000256" key="3">
    <source>
        <dbReference type="ARBA" id="ARBA00022475"/>
    </source>
</evidence>
<dbReference type="SUPFAM" id="SSF161098">
    <property type="entry name" value="MetI-like"/>
    <property type="match status" value="1"/>
</dbReference>
<feature type="transmembrane region" description="Helical" evidence="9">
    <location>
        <begin position="78"/>
        <end position="102"/>
    </location>
</feature>
<proteinExistence type="inferred from homology"/>
<feature type="transmembrane region" description="Helical" evidence="9">
    <location>
        <begin position="204"/>
        <end position="223"/>
    </location>
</feature>
<feature type="transmembrane region" description="Helical" evidence="9">
    <location>
        <begin position="302"/>
        <end position="323"/>
    </location>
</feature>
<evidence type="ECO:0000313" key="12">
    <source>
        <dbReference type="EMBL" id="TWG11017.1"/>
    </source>
</evidence>
<keyword evidence="5 9" id="KW-0812">Transmembrane</keyword>
<evidence type="ECO:0000256" key="2">
    <source>
        <dbReference type="ARBA" id="ARBA00022448"/>
    </source>
</evidence>
<feature type="transmembrane region" description="Helical" evidence="9">
    <location>
        <begin position="244"/>
        <end position="263"/>
    </location>
</feature>
<dbReference type="GO" id="GO:0005886">
    <property type="term" value="C:plasma membrane"/>
    <property type="evidence" value="ECO:0007669"/>
    <property type="project" value="UniProtKB-SubCell"/>
</dbReference>
<comment type="caution">
    <text evidence="12">The sequence shown here is derived from an EMBL/GenBank/DDBJ whole genome shotgun (WGS) entry which is preliminary data.</text>
</comment>
<dbReference type="Pfam" id="PF00528">
    <property type="entry name" value="BPD_transp_1"/>
    <property type="match status" value="1"/>
</dbReference>
<comment type="subcellular location">
    <subcellularLocation>
        <location evidence="1">Cell inner membrane</location>
        <topology evidence="1">Multi-pass membrane protein</topology>
    </subcellularLocation>
    <subcellularLocation>
        <location evidence="9">Cell membrane</location>
        <topology evidence="9">Multi-pass membrane protein</topology>
    </subcellularLocation>
</comment>
<dbReference type="GO" id="GO:0015112">
    <property type="term" value="F:nitrate transmembrane transporter activity"/>
    <property type="evidence" value="ECO:0007669"/>
    <property type="project" value="InterPro"/>
</dbReference>
<evidence type="ECO:0000256" key="9">
    <source>
        <dbReference type="RuleBase" id="RU363032"/>
    </source>
</evidence>
<keyword evidence="7" id="KW-0406">Ion transport</keyword>
<dbReference type="RefSeq" id="WP_246158743.1">
    <property type="nucleotide sequence ID" value="NZ_VIXA01000005.1"/>
</dbReference>
<dbReference type="NCBIfam" id="TIGR01183">
    <property type="entry name" value="ntrB"/>
    <property type="match status" value="1"/>
</dbReference>
<feature type="transmembrane region" description="Helical" evidence="9">
    <location>
        <begin position="269"/>
        <end position="290"/>
    </location>
</feature>
<comment type="similarity">
    <text evidence="9">Belongs to the binding-protein-dependent transport system permease family.</text>
</comment>
<feature type="transmembrane region" description="Helical" evidence="9">
    <location>
        <begin position="147"/>
        <end position="168"/>
    </location>
</feature>
<keyword evidence="2 9" id="KW-0813">Transport</keyword>
<dbReference type="FunFam" id="1.10.3720.10:FF:000003">
    <property type="entry name" value="Aliphatic sulfonate ABC transporter permease"/>
    <property type="match status" value="1"/>
</dbReference>
<dbReference type="Gene3D" id="1.10.3720.10">
    <property type="entry name" value="MetI-like"/>
    <property type="match status" value="1"/>
</dbReference>
<dbReference type="EMBL" id="VIXA01000005">
    <property type="protein sequence ID" value="TWG11017.1"/>
    <property type="molecule type" value="Genomic_DNA"/>
</dbReference>
<keyword evidence="8 9" id="KW-0472">Membrane</keyword>
<sequence length="334" mass="34860">MTSGDAAPSAVAPAANHSSGPTLTSVAQADGAGEGIGAPATPAAGNGSRSAAPTADIDVAGHRGPATPSWLTALGSRLASFVVAALWAVVGLAVFVALWQFATLGSTAVPGPLDSARTLGDLLSRPFFNTTNDKGIGLHLYVSLRRVFLGFGLAALVGITLGLIMGAVRPVWSALNPLVQVLRPVSPLAWFPIWLYIIEEPAQSAVIVIFITALWPTLINTAAGAGAIPRDQRNVALVFKFRPLAYLWHVLIPNALPSIITGLRLSMGIGWMVIVAVEMLQGNSGIGYFVWNSYNALELDKVVAAIVLIGVVGLVLDAILLMLSRWVTPEEVHG</sequence>
<dbReference type="AlphaFoldDB" id="A0A561VHD3"/>
<keyword evidence="13" id="KW-1185">Reference proteome</keyword>
<dbReference type="CDD" id="cd06261">
    <property type="entry name" value="TM_PBP2"/>
    <property type="match status" value="1"/>
</dbReference>
<evidence type="ECO:0000256" key="5">
    <source>
        <dbReference type="ARBA" id="ARBA00022692"/>
    </source>
</evidence>
<evidence type="ECO:0000259" key="11">
    <source>
        <dbReference type="PROSITE" id="PS50928"/>
    </source>
</evidence>
<dbReference type="PROSITE" id="PS50928">
    <property type="entry name" value="ABC_TM1"/>
    <property type="match status" value="1"/>
</dbReference>
<evidence type="ECO:0000256" key="8">
    <source>
        <dbReference type="ARBA" id="ARBA00023136"/>
    </source>
</evidence>
<evidence type="ECO:0000256" key="1">
    <source>
        <dbReference type="ARBA" id="ARBA00004429"/>
    </source>
</evidence>
<feature type="region of interest" description="Disordered" evidence="10">
    <location>
        <begin position="1"/>
        <end position="59"/>
    </location>
</feature>
<evidence type="ECO:0000256" key="4">
    <source>
        <dbReference type="ARBA" id="ARBA00022519"/>
    </source>
</evidence>
<evidence type="ECO:0000256" key="10">
    <source>
        <dbReference type="SAM" id="MobiDB-lite"/>
    </source>
</evidence>